<dbReference type="GO" id="GO:0016491">
    <property type="term" value="F:oxidoreductase activity"/>
    <property type="evidence" value="ECO:0007669"/>
    <property type="project" value="InterPro"/>
</dbReference>
<dbReference type="InterPro" id="IPR037165">
    <property type="entry name" value="AldOxase/xan_DH_Mopterin-bd_sf"/>
</dbReference>
<feature type="domain" description="Aldehyde oxidase/xanthine dehydrogenase second molybdopterin binding" evidence="1">
    <location>
        <begin position="1"/>
        <end position="96"/>
    </location>
</feature>
<name>A0A382ELA9_9ZZZZ</name>
<gene>
    <name evidence="2" type="ORF">METZ01_LOCUS204362</name>
</gene>
<dbReference type="AlphaFoldDB" id="A0A382ELA9"/>
<dbReference type="PANTHER" id="PTHR47495:SF1">
    <property type="entry name" value="BLL3820 PROTEIN"/>
    <property type="match status" value="1"/>
</dbReference>
<organism evidence="2">
    <name type="scientific">marine metagenome</name>
    <dbReference type="NCBI Taxonomy" id="408172"/>
    <lineage>
        <taxon>unclassified sequences</taxon>
        <taxon>metagenomes</taxon>
        <taxon>ecological metagenomes</taxon>
    </lineage>
</organism>
<accession>A0A382ELA9</accession>
<proteinExistence type="predicted"/>
<protein>
    <recommendedName>
        <fullName evidence="1">Aldehyde oxidase/xanthine dehydrogenase second molybdopterin binding domain-containing protein</fullName>
    </recommendedName>
</protein>
<evidence type="ECO:0000259" key="1">
    <source>
        <dbReference type="Pfam" id="PF20256"/>
    </source>
</evidence>
<dbReference type="PANTHER" id="PTHR47495">
    <property type="entry name" value="ALDEHYDE DEHYDROGENASE"/>
    <property type="match status" value="1"/>
</dbReference>
<evidence type="ECO:0000313" key="2">
    <source>
        <dbReference type="EMBL" id="SVB51508.1"/>
    </source>
</evidence>
<feature type="non-terminal residue" evidence="2">
    <location>
        <position position="130"/>
    </location>
</feature>
<dbReference type="Gene3D" id="3.30.365.10">
    <property type="entry name" value="Aldehyde oxidase/xanthine dehydrogenase, molybdopterin binding domain"/>
    <property type="match status" value="1"/>
</dbReference>
<sequence>MAIIAAEELDVDYDRIHVERTQTGEAPDEGVTAGSNSMEQSATAIRAASATARHHMLLLAAKALEVDVNTLEVSDGLITSRDINRSITYSDLMEGKEFGIAVNTNALIKVPTEQNVVGTKVVPKGLNEIV</sequence>
<dbReference type="SUPFAM" id="SSF56003">
    <property type="entry name" value="Molybdenum cofactor-binding domain"/>
    <property type="match status" value="1"/>
</dbReference>
<reference evidence="2" key="1">
    <citation type="submission" date="2018-05" db="EMBL/GenBank/DDBJ databases">
        <authorList>
            <person name="Lanie J.A."/>
            <person name="Ng W.-L."/>
            <person name="Kazmierczak K.M."/>
            <person name="Andrzejewski T.M."/>
            <person name="Davidsen T.M."/>
            <person name="Wayne K.J."/>
            <person name="Tettelin H."/>
            <person name="Glass J.I."/>
            <person name="Rusch D."/>
            <person name="Podicherti R."/>
            <person name="Tsui H.-C.T."/>
            <person name="Winkler M.E."/>
        </authorList>
    </citation>
    <scope>NUCLEOTIDE SEQUENCE</scope>
</reference>
<dbReference type="InterPro" id="IPR052516">
    <property type="entry name" value="N-heterocyclic_Hydroxylase"/>
</dbReference>
<dbReference type="InterPro" id="IPR046867">
    <property type="entry name" value="AldOxase/xan_DH_MoCoBD2"/>
</dbReference>
<dbReference type="EMBL" id="UINC01045129">
    <property type="protein sequence ID" value="SVB51508.1"/>
    <property type="molecule type" value="Genomic_DNA"/>
</dbReference>
<dbReference type="Pfam" id="PF20256">
    <property type="entry name" value="MoCoBD_2"/>
    <property type="match status" value="1"/>
</dbReference>